<keyword evidence="2" id="KW-1185">Reference proteome</keyword>
<dbReference type="InterPro" id="IPR011990">
    <property type="entry name" value="TPR-like_helical_dom_sf"/>
</dbReference>
<dbReference type="InterPro" id="IPR006597">
    <property type="entry name" value="Sel1-like"/>
</dbReference>
<dbReference type="PANTHER" id="PTHR43628">
    <property type="entry name" value="ACTIVATOR OF C KINASE PROTEIN 1-RELATED"/>
    <property type="match status" value="1"/>
</dbReference>
<reference evidence="1" key="1">
    <citation type="submission" date="2015-07" db="EMBL/GenBank/DDBJ databases">
        <title>Draft Genome Sequences of Anaerolinea thermolimosa IMO-1, Bellilinea caldifistulae GOMI-1, Leptolinea tardivitalis YMTK-2, Levilinea saccharolytica KIBI-1,Longilinea arvoryzae KOME-1, Previously Described as Members of the Anaerolineaceae (Chloroflexi).</title>
        <authorList>
            <person name="Sekiguchi Y."/>
            <person name="Ohashi A."/>
            <person name="Matsuura N."/>
            <person name="Tourlousse M.D."/>
        </authorList>
    </citation>
    <scope>NUCLEOTIDE SEQUENCE [LARGE SCALE GENOMIC DNA]</scope>
    <source>
        <strain evidence="1">KOME-1</strain>
    </source>
</reference>
<protein>
    <submittedName>
        <fullName evidence="1">Protein containg Sel1 repeat</fullName>
    </submittedName>
</protein>
<dbReference type="EMBL" id="DF967972">
    <property type="protein sequence ID" value="GAP12763.1"/>
    <property type="molecule type" value="Genomic_DNA"/>
</dbReference>
<dbReference type="SUPFAM" id="SSF81901">
    <property type="entry name" value="HCP-like"/>
    <property type="match status" value="1"/>
</dbReference>
<sequence>MSERYYPPSPELTRCDEIIQDYFLTGDYSTCFKEHMKLALKGYPLAECQIGYFYMQGLGVARNASKALYWNRRAARHGDRDAQCNLAEQYEKGLGTQPDRAFAESWYRTSARNGCREAIEKCRALGIAWEMADAEGGVDGKS</sequence>
<dbReference type="Pfam" id="PF08238">
    <property type="entry name" value="Sel1"/>
    <property type="match status" value="2"/>
</dbReference>
<evidence type="ECO:0000313" key="2">
    <source>
        <dbReference type="Proteomes" id="UP000055060"/>
    </source>
</evidence>
<dbReference type="OrthoDB" id="1045962at2"/>
<gene>
    <name evidence="1" type="ORF">LARV_00499</name>
</gene>
<organism evidence="1">
    <name type="scientific">Longilinea arvoryzae</name>
    <dbReference type="NCBI Taxonomy" id="360412"/>
    <lineage>
        <taxon>Bacteria</taxon>
        <taxon>Bacillati</taxon>
        <taxon>Chloroflexota</taxon>
        <taxon>Anaerolineae</taxon>
        <taxon>Anaerolineales</taxon>
        <taxon>Anaerolineaceae</taxon>
        <taxon>Longilinea</taxon>
    </lineage>
</organism>
<dbReference type="PANTHER" id="PTHR43628:SF1">
    <property type="entry name" value="CHITIN SYNTHASE REGULATORY FACTOR 2-RELATED"/>
    <property type="match status" value="1"/>
</dbReference>
<evidence type="ECO:0000313" key="1">
    <source>
        <dbReference type="EMBL" id="GAP12763.1"/>
    </source>
</evidence>
<proteinExistence type="predicted"/>
<dbReference type="AlphaFoldDB" id="A0A0S7BG68"/>
<name>A0A0S7BG68_9CHLR</name>
<dbReference type="InterPro" id="IPR052945">
    <property type="entry name" value="Mitotic_Regulator"/>
</dbReference>
<dbReference type="Gene3D" id="1.25.40.10">
    <property type="entry name" value="Tetratricopeptide repeat domain"/>
    <property type="match status" value="1"/>
</dbReference>
<dbReference type="Proteomes" id="UP000055060">
    <property type="component" value="Unassembled WGS sequence"/>
</dbReference>
<accession>A0A0S7BG68</accession>
<dbReference type="STRING" id="360412.LARV_00499"/>
<dbReference type="SMART" id="SM00671">
    <property type="entry name" value="SEL1"/>
    <property type="match status" value="2"/>
</dbReference>
<dbReference type="RefSeq" id="WP_075072160.1">
    <property type="nucleotide sequence ID" value="NZ_DF967972.1"/>
</dbReference>